<dbReference type="Proteomes" id="UP000275408">
    <property type="component" value="Unassembled WGS sequence"/>
</dbReference>
<feature type="compositionally biased region" description="Basic and acidic residues" evidence="1">
    <location>
        <begin position="43"/>
        <end position="61"/>
    </location>
</feature>
<organism evidence="2 3">
    <name type="scientific">Pocillopora damicornis</name>
    <name type="common">Cauliflower coral</name>
    <name type="synonym">Millepora damicornis</name>
    <dbReference type="NCBI Taxonomy" id="46731"/>
    <lineage>
        <taxon>Eukaryota</taxon>
        <taxon>Metazoa</taxon>
        <taxon>Cnidaria</taxon>
        <taxon>Anthozoa</taxon>
        <taxon>Hexacorallia</taxon>
        <taxon>Scleractinia</taxon>
        <taxon>Astrocoeniina</taxon>
        <taxon>Pocilloporidae</taxon>
        <taxon>Pocillopora</taxon>
    </lineage>
</organism>
<proteinExistence type="predicted"/>
<dbReference type="AlphaFoldDB" id="A0A3M6UNF7"/>
<keyword evidence="3" id="KW-1185">Reference proteome</keyword>
<accession>A0A3M6UNF7</accession>
<dbReference type="EMBL" id="RCHS01001112">
    <property type="protein sequence ID" value="RMX55175.1"/>
    <property type="molecule type" value="Genomic_DNA"/>
</dbReference>
<gene>
    <name evidence="2" type="ORF">pdam_00014081</name>
</gene>
<protein>
    <submittedName>
        <fullName evidence="2">Uncharacterized protein</fullName>
    </submittedName>
</protein>
<feature type="non-terminal residue" evidence="2">
    <location>
        <position position="159"/>
    </location>
</feature>
<evidence type="ECO:0000256" key="1">
    <source>
        <dbReference type="SAM" id="MobiDB-lite"/>
    </source>
</evidence>
<name>A0A3M6UNF7_POCDA</name>
<feature type="non-terminal residue" evidence="2">
    <location>
        <position position="1"/>
    </location>
</feature>
<evidence type="ECO:0000313" key="2">
    <source>
        <dbReference type="EMBL" id="RMX55175.1"/>
    </source>
</evidence>
<dbReference type="OrthoDB" id="5965425at2759"/>
<sequence>KLIENDTVDTCEKHFKPDEIEIFESAKMTKKKGKCGAIPTENMPKKSHETPKPPPRPSREIVKEVPSLVESRKYYKGLPDLCKRVKSLKTIMQPIEFSGQIIPHVIPRTVDPLYCDDEGGFDSFPKKQFWRTADCSLFCNPASQHCDACMDYSHASDLK</sequence>
<evidence type="ECO:0000313" key="3">
    <source>
        <dbReference type="Proteomes" id="UP000275408"/>
    </source>
</evidence>
<feature type="region of interest" description="Disordered" evidence="1">
    <location>
        <begin position="33"/>
        <end position="61"/>
    </location>
</feature>
<comment type="caution">
    <text evidence="2">The sequence shown here is derived from an EMBL/GenBank/DDBJ whole genome shotgun (WGS) entry which is preliminary data.</text>
</comment>
<reference evidence="2 3" key="1">
    <citation type="journal article" date="2018" name="Sci. Rep.">
        <title>Comparative analysis of the Pocillopora damicornis genome highlights role of immune system in coral evolution.</title>
        <authorList>
            <person name="Cunning R."/>
            <person name="Bay R.A."/>
            <person name="Gillette P."/>
            <person name="Baker A.C."/>
            <person name="Traylor-Knowles N."/>
        </authorList>
    </citation>
    <scope>NUCLEOTIDE SEQUENCE [LARGE SCALE GENOMIC DNA]</scope>
    <source>
        <strain evidence="2">RSMAS</strain>
        <tissue evidence="2">Whole animal</tissue>
    </source>
</reference>